<dbReference type="Gene3D" id="3.40.50.620">
    <property type="entry name" value="HUPs"/>
    <property type="match status" value="1"/>
</dbReference>
<dbReference type="GO" id="GO:0006529">
    <property type="term" value="P:asparagine biosynthetic process"/>
    <property type="evidence" value="ECO:0007669"/>
    <property type="project" value="InterPro"/>
</dbReference>
<dbReference type="Pfam" id="PF00733">
    <property type="entry name" value="Asn_synthase"/>
    <property type="match status" value="1"/>
</dbReference>
<dbReference type="SUPFAM" id="SSF52402">
    <property type="entry name" value="Adenine nucleotide alpha hydrolases-like"/>
    <property type="match status" value="1"/>
</dbReference>
<dbReference type="InterPro" id="IPR014729">
    <property type="entry name" value="Rossmann-like_a/b/a_fold"/>
</dbReference>
<organism evidence="3 4">
    <name type="scientific">Haloarcula rubra</name>
    <dbReference type="NCBI Taxonomy" id="2487747"/>
    <lineage>
        <taxon>Archaea</taxon>
        <taxon>Methanobacteriati</taxon>
        <taxon>Methanobacteriota</taxon>
        <taxon>Stenosarchaea group</taxon>
        <taxon>Halobacteria</taxon>
        <taxon>Halobacteriales</taxon>
        <taxon>Haloarculaceae</taxon>
        <taxon>Haloarcula</taxon>
    </lineage>
</organism>
<proteinExistence type="predicted"/>
<name>A0AAW4PSA6_9EURY</name>
<sequence>MPGINVLAGARLPATDETEAAHRPALYDDRYEYDSYDLGNCRVTTALYPEYPFRRFTFGECSVFVEGVVYNRDEATLRAELERRFVDGDAAPTDPTWLRSLDGEFVFYAHDAAAETMTVVPDRLGQLPLFYAPDADVALVGRNKPILARLGNCTEFDRLAVAEYLRLGYALADRTLYAGLRRLPEGHHVRVETDTGALTVERHYEFDFDEETNADASVRENARELARRFTDACERRATAAPGENVVLLSGGLDSRAVLGAFERCDVSYRAMTRDFEHDSRADIDLAQRLTDAVGSNWDRLPTPGPDGTDLLHHLDMTGGTDSFSIAHMQPFLRRVRADADGPAWSYTGDGGDKLVPDISPVVEVASVEDLVSYVLQSEGRFDAEDVEAMTGVSEAEIRADVRETVLDYPESSLSKRFVHFELFQRAFAWLFEATDTNRNHLWTTTPFYAPDVFEYAMSIPDTQKRRYRLYAAFLEELSPELAAVPNANFGAPPSSVGHEARVALYNALQRHPDLFEAVKPAIKSVLGISSDSDRPAAAFVDCLREQATRTQRAVLDRHGLERTVLDDPGAYTRTQRYHVLTLTSLLEYHRDDPVLTEYRSDQFA</sequence>
<gene>
    <name evidence="3" type="ORF">EGH21_10385</name>
</gene>
<feature type="domain" description="Asparagine synthetase" evidence="1">
    <location>
        <begin position="225"/>
        <end position="354"/>
    </location>
</feature>
<dbReference type="InterPro" id="IPR017932">
    <property type="entry name" value="GATase_2_dom"/>
</dbReference>
<feature type="domain" description="Glutamine amidotransferase type-2" evidence="2">
    <location>
        <begin position="54"/>
        <end position="138"/>
    </location>
</feature>
<dbReference type="Pfam" id="PF13537">
    <property type="entry name" value="GATase_7"/>
    <property type="match status" value="1"/>
</dbReference>
<dbReference type="EMBL" id="RKLR01000003">
    <property type="protein sequence ID" value="MBX0323435.1"/>
    <property type="molecule type" value="Genomic_DNA"/>
</dbReference>
<dbReference type="GO" id="GO:0004066">
    <property type="term" value="F:asparagine synthase (glutamine-hydrolyzing) activity"/>
    <property type="evidence" value="ECO:0007669"/>
    <property type="project" value="InterPro"/>
</dbReference>
<dbReference type="Proteomes" id="UP001430377">
    <property type="component" value="Unassembled WGS sequence"/>
</dbReference>
<keyword evidence="4" id="KW-1185">Reference proteome</keyword>
<dbReference type="RefSeq" id="WP_220618404.1">
    <property type="nucleotide sequence ID" value="NZ_RKLR01000003.1"/>
</dbReference>
<dbReference type="InterPro" id="IPR001962">
    <property type="entry name" value="Asn_synthase"/>
</dbReference>
<evidence type="ECO:0000313" key="3">
    <source>
        <dbReference type="EMBL" id="MBX0323435.1"/>
    </source>
</evidence>
<dbReference type="AlphaFoldDB" id="A0AAW4PSA6"/>
<dbReference type="SUPFAM" id="SSF56235">
    <property type="entry name" value="N-terminal nucleophile aminohydrolases (Ntn hydrolases)"/>
    <property type="match status" value="1"/>
</dbReference>
<dbReference type="InterPro" id="IPR051786">
    <property type="entry name" value="ASN_synthetase/amidase"/>
</dbReference>
<protein>
    <recommendedName>
        <fullName evidence="5">Asparagine synthase</fullName>
    </recommendedName>
</protein>
<comment type="caution">
    <text evidence="3">The sequence shown here is derived from an EMBL/GenBank/DDBJ whole genome shotgun (WGS) entry which is preliminary data.</text>
</comment>
<evidence type="ECO:0000259" key="2">
    <source>
        <dbReference type="Pfam" id="PF13537"/>
    </source>
</evidence>
<accession>A0AAW4PSA6</accession>
<evidence type="ECO:0000259" key="1">
    <source>
        <dbReference type="Pfam" id="PF00733"/>
    </source>
</evidence>
<reference evidence="3 4" key="1">
    <citation type="submission" date="2021-06" db="EMBL/GenBank/DDBJ databases">
        <title>Halomicroarcula sp. a new haloarchaeum isolated from saline soil.</title>
        <authorList>
            <person name="Duran-Viseras A."/>
            <person name="Sanchez-Porro C."/>
            <person name="Ventosa A."/>
        </authorList>
    </citation>
    <scope>NUCLEOTIDE SEQUENCE [LARGE SCALE GENOMIC DNA]</scope>
    <source>
        <strain evidence="3 4">F13</strain>
    </source>
</reference>
<evidence type="ECO:0000313" key="4">
    <source>
        <dbReference type="Proteomes" id="UP001430377"/>
    </source>
</evidence>
<dbReference type="InterPro" id="IPR029055">
    <property type="entry name" value="Ntn_hydrolases_N"/>
</dbReference>
<evidence type="ECO:0008006" key="5">
    <source>
        <dbReference type="Google" id="ProtNLM"/>
    </source>
</evidence>
<dbReference type="Gene3D" id="3.60.20.10">
    <property type="entry name" value="Glutamine Phosphoribosylpyrophosphate, subunit 1, domain 1"/>
    <property type="match status" value="1"/>
</dbReference>
<dbReference type="PANTHER" id="PTHR43284:SF1">
    <property type="entry name" value="ASPARAGINE SYNTHETASE"/>
    <property type="match status" value="1"/>
</dbReference>
<dbReference type="PANTHER" id="PTHR43284">
    <property type="entry name" value="ASPARAGINE SYNTHETASE (GLUTAMINE-HYDROLYZING)"/>
    <property type="match status" value="1"/>
</dbReference>